<reference evidence="1" key="1">
    <citation type="journal article" date="2019" name="Sci. Rep.">
        <title>Draft genome of Tanacetum cinerariifolium, the natural source of mosquito coil.</title>
        <authorList>
            <person name="Yamashiro T."/>
            <person name="Shiraishi A."/>
            <person name="Satake H."/>
            <person name="Nakayama K."/>
        </authorList>
    </citation>
    <scope>NUCLEOTIDE SEQUENCE</scope>
</reference>
<proteinExistence type="predicted"/>
<organism evidence="1">
    <name type="scientific">Tanacetum cinerariifolium</name>
    <name type="common">Dalmatian daisy</name>
    <name type="synonym">Chrysanthemum cinerariifolium</name>
    <dbReference type="NCBI Taxonomy" id="118510"/>
    <lineage>
        <taxon>Eukaryota</taxon>
        <taxon>Viridiplantae</taxon>
        <taxon>Streptophyta</taxon>
        <taxon>Embryophyta</taxon>
        <taxon>Tracheophyta</taxon>
        <taxon>Spermatophyta</taxon>
        <taxon>Magnoliopsida</taxon>
        <taxon>eudicotyledons</taxon>
        <taxon>Gunneridae</taxon>
        <taxon>Pentapetalae</taxon>
        <taxon>asterids</taxon>
        <taxon>campanulids</taxon>
        <taxon>Asterales</taxon>
        <taxon>Asteraceae</taxon>
        <taxon>Asteroideae</taxon>
        <taxon>Anthemideae</taxon>
        <taxon>Anthemidinae</taxon>
        <taxon>Tanacetum</taxon>
    </lineage>
</organism>
<protein>
    <submittedName>
        <fullName evidence="1">RNA-directed DNA polymerase, eukaryota, reverse transcriptase zinc-binding domain protein</fullName>
    </submittedName>
</protein>
<comment type="caution">
    <text evidence="1">The sequence shown here is derived from an EMBL/GenBank/DDBJ whole genome shotgun (WGS) entry which is preliminary data.</text>
</comment>
<sequence length="240" mass="27539">MKYLGVPLITKTIGITECNQLVEKVKHKVNDWKNKVLSYAGRLQLIASVLASMHIYWASVFLIPKTIVKEIEKALKGFLWCQGELRRGAAKVAWKTICTPKSQGGLGIKRLGPWNEALLCKHLWNLIVKKDSLWVKWVNVIKLKDKNIWEVEIEENDCGTWKAILNLRSKIRSNVWKQIGDGKSTNVWFDKWCNEGPLCEKITFRNRYEARMAEHLTVYDMMENGCGQVKGKVHSAGLTI</sequence>
<keyword evidence="1" id="KW-0695">RNA-directed DNA polymerase</keyword>
<dbReference type="AlphaFoldDB" id="A0A6L2JHX3"/>
<dbReference type="PANTHER" id="PTHR33116">
    <property type="entry name" value="REVERSE TRANSCRIPTASE ZINC-BINDING DOMAIN-CONTAINING PROTEIN-RELATED-RELATED"/>
    <property type="match status" value="1"/>
</dbReference>
<accession>A0A6L2JHX3</accession>
<gene>
    <name evidence="1" type="ORF">Tci_008599</name>
</gene>
<name>A0A6L2JHX3_TANCI</name>
<dbReference type="PANTHER" id="PTHR33116:SF84">
    <property type="entry name" value="RNA-DIRECTED DNA POLYMERASE"/>
    <property type="match status" value="1"/>
</dbReference>
<keyword evidence="1" id="KW-0808">Transferase</keyword>
<dbReference type="GO" id="GO:0003964">
    <property type="term" value="F:RNA-directed DNA polymerase activity"/>
    <property type="evidence" value="ECO:0007669"/>
    <property type="project" value="UniProtKB-KW"/>
</dbReference>
<keyword evidence="1" id="KW-0548">Nucleotidyltransferase</keyword>
<evidence type="ECO:0000313" key="1">
    <source>
        <dbReference type="EMBL" id="GEU36621.1"/>
    </source>
</evidence>
<dbReference type="EMBL" id="BKCJ010000831">
    <property type="protein sequence ID" value="GEU36621.1"/>
    <property type="molecule type" value="Genomic_DNA"/>
</dbReference>